<protein>
    <submittedName>
        <fullName evidence="2">Uncharacterized protein</fullName>
    </submittedName>
</protein>
<dbReference type="AlphaFoldDB" id="A0A6H1UHS1"/>
<dbReference type="KEGG" id="fes:HER31_13175"/>
<sequence length="49" mass="5931">MSYMGPERRLQPRRVQLERRGDTRWQSELVDRRFSPGRRTSDAPKTLTR</sequence>
<gene>
    <name evidence="2" type="ORF">HER31_13175</name>
</gene>
<evidence type="ECO:0000313" key="2">
    <source>
        <dbReference type="EMBL" id="QIZ77766.1"/>
    </source>
</evidence>
<accession>A0A6H1UHS1</accession>
<dbReference type="EMBL" id="CP051180">
    <property type="protein sequence ID" value="QIZ77766.1"/>
    <property type="molecule type" value="Genomic_DNA"/>
</dbReference>
<reference evidence="2 3" key="1">
    <citation type="submission" date="2020-04" db="EMBL/GenBank/DDBJ databases">
        <title>Ferrimonas sp. S7 isolated from sea water.</title>
        <authorList>
            <person name="Bae S.S."/>
            <person name="Baek K."/>
        </authorList>
    </citation>
    <scope>NUCLEOTIDE SEQUENCE [LARGE SCALE GENOMIC DNA]</scope>
    <source>
        <strain evidence="2 3">S7</strain>
    </source>
</reference>
<name>A0A6H1UHS1_9GAMM</name>
<evidence type="ECO:0000313" key="3">
    <source>
        <dbReference type="Proteomes" id="UP000501602"/>
    </source>
</evidence>
<feature type="compositionally biased region" description="Basic and acidic residues" evidence="1">
    <location>
        <begin position="1"/>
        <end position="42"/>
    </location>
</feature>
<proteinExistence type="predicted"/>
<keyword evidence="3" id="KW-1185">Reference proteome</keyword>
<feature type="region of interest" description="Disordered" evidence="1">
    <location>
        <begin position="1"/>
        <end position="49"/>
    </location>
</feature>
<organism evidence="2 3">
    <name type="scientific">Ferrimonas lipolytica</name>
    <dbReference type="NCBI Taxonomy" id="2724191"/>
    <lineage>
        <taxon>Bacteria</taxon>
        <taxon>Pseudomonadati</taxon>
        <taxon>Pseudomonadota</taxon>
        <taxon>Gammaproteobacteria</taxon>
        <taxon>Alteromonadales</taxon>
        <taxon>Ferrimonadaceae</taxon>
        <taxon>Ferrimonas</taxon>
    </lineage>
</organism>
<evidence type="ECO:0000256" key="1">
    <source>
        <dbReference type="SAM" id="MobiDB-lite"/>
    </source>
</evidence>
<dbReference type="Proteomes" id="UP000501602">
    <property type="component" value="Chromosome"/>
</dbReference>
<dbReference type="RefSeq" id="WP_168661066.1">
    <property type="nucleotide sequence ID" value="NZ_CP051180.1"/>
</dbReference>